<proteinExistence type="predicted"/>
<protein>
    <submittedName>
        <fullName evidence="1">Uncharacterized protein</fullName>
    </submittedName>
</protein>
<dbReference type="AlphaFoldDB" id="A0AAV4X6R8"/>
<accession>A0AAV4X6R8</accession>
<keyword evidence="2" id="KW-1185">Reference proteome</keyword>
<gene>
    <name evidence="1" type="ORF">CEXT_327721</name>
</gene>
<dbReference type="Proteomes" id="UP001054945">
    <property type="component" value="Unassembled WGS sequence"/>
</dbReference>
<name>A0AAV4X6R8_CAEEX</name>
<dbReference type="EMBL" id="BPLR01017208">
    <property type="protein sequence ID" value="GIY89464.1"/>
    <property type="molecule type" value="Genomic_DNA"/>
</dbReference>
<comment type="caution">
    <text evidence="1">The sequence shown here is derived from an EMBL/GenBank/DDBJ whole genome shotgun (WGS) entry which is preliminary data.</text>
</comment>
<evidence type="ECO:0000313" key="2">
    <source>
        <dbReference type="Proteomes" id="UP001054945"/>
    </source>
</evidence>
<evidence type="ECO:0000313" key="1">
    <source>
        <dbReference type="EMBL" id="GIY89464.1"/>
    </source>
</evidence>
<sequence length="90" mass="10459">MESRKISSTFRFHFPLKLTNSSFSLFFPSHSNYRLRAIWTPNGEESPEIKFDWELLLHTSTTTLAEETVPGIATLTCDKRYLMSRKLSSK</sequence>
<reference evidence="1 2" key="1">
    <citation type="submission" date="2021-06" db="EMBL/GenBank/DDBJ databases">
        <title>Caerostris extrusa draft genome.</title>
        <authorList>
            <person name="Kono N."/>
            <person name="Arakawa K."/>
        </authorList>
    </citation>
    <scope>NUCLEOTIDE SEQUENCE [LARGE SCALE GENOMIC DNA]</scope>
</reference>
<organism evidence="1 2">
    <name type="scientific">Caerostris extrusa</name>
    <name type="common">Bark spider</name>
    <name type="synonym">Caerostris bankana</name>
    <dbReference type="NCBI Taxonomy" id="172846"/>
    <lineage>
        <taxon>Eukaryota</taxon>
        <taxon>Metazoa</taxon>
        <taxon>Ecdysozoa</taxon>
        <taxon>Arthropoda</taxon>
        <taxon>Chelicerata</taxon>
        <taxon>Arachnida</taxon>
        <taxon>Araneae</taxon>
        <taxon>Araneomorphae</taxon>
        <taxon>Entelegynae</taxon>
        <taxon>Araneoidea</taxon>
        <taxon>Araneidae</taxon>
        <taxon>Caerostris</taxon>
    </lineage>
</organism>